<reference evidence="6 7" key="1">
    <citation type="journal article" date="2013" name="Genome Announc.">
        <title>Genome Sequence of the Polycyclic Aromatic Hydrocarbon-Degrading Bacterium Strain Marinobacter nanhaiticus D15-8WT.</title>
        <authorList>
            <person name="Cui Z."/>
            <person name="Gao W."/>
            <person name="Li Q."/>
            <person name="Xu G."/>
            <person name="Zheng L."/>
        </authorList>
    </citation>
    <scope>NUCLEOTIDE SEQUENCE [LARGE SCALE GENOMIC DNA]</scope>
    <source>
        <strain evidence="6 7">D15-8W</strain>
    </source>
</reference>
<keyword evidence="2" id="KW-0238">DNA-binding</keyword>
<dbReference type="Gene3D" id="1.10.10.10">
    <property type="entry name" value="Winged helix-like DNA-binding domain superfamily/Winged helix DNA-binding domain"/>
    <property type="match status" value="1"/>
</dbReference>
<name>N6WVP3_9GAMM</name>
<dbReference type="InterPro" id="IPR000281">
    <property type="entry name" value="HTH_RpiR"/>
</dbReference>
<dbReference type="InterPro" id="IPR036388">
    <property type="entry name" value="WH-like_DNA-bd_sf"/>
</dbReference>
<keyword evidence="1" id="KW-0805">Transcription regulation</keyword>
<dbReference type="InterPro" id="IPR035472">
    <property type="entry name" value="RpiR-like_SIS"/>
</dbReference>
<dbReference type="SUPFAM" id="SSF53697">
    <property type="entry name" value="SIS domain"/>
    <property type="match status" value="1"/>
</dbReference>
<gene>
    <name evidence="6" type="ORF">J057_16010</name>
</gene>
<dbReference type="SUPFAM" id="SSF46689">
    <property type="entry name" value="Homeodomain-like"/>
    <property type="match status" value="1"/>
</dbReference>
<dbReference type="STRING" id="626887.J057_16010"/>
<proteinExistence type="predicted"/>
<protein>
    <submittedName>
        <fullName evidence="6">MurR/RpiR family transcriptional regulator</fullName>
    </submittedName>
</protein>
<dbReference type="Pfam" id="PF01418">
    <property type="entry name" value="HTH_6"/>
    <property type="match status" value="1"/>
</dbReference>
<dbReference type="PANTHER" id="PTHR30514:SF1">
    <property type="entry name" value="HTH-TYPE TRANSCRIPTIONAL REGULATOR HEXR-RELATED"/>
    <property type="match status" value="1"/>
</dbReference>
<dbReference type="InterPro" id="IPR009057">
    <property type="entry name" value="Homeodomain-like_sf"/>
</dbReference>
<evidence type="ECO:0000256" key="1">
    <source>
        <dbReference type="ARBA" id="ARBA00023015"/>
    </source>
</evidence>
<comment type="caution">
    <text evidence="6">The sequence shown here is derived from an EMBL/GenBank/DDBJ whole genome shotgun (WGS) entry which is preliminary data.</text>
</comment>
<keyword evidence="7" id="KW-1185">Reference proteome</keyword>
<dbReference type="InterPro" id="IPR046348">
    <property type="entry name" value="SIS_dom_sf"/>
</dbReference>
<sequence>MRDQSSMSKSERRIADMILADLSWAVKSTTTELAERTGTSTPTITRFCRRLGCDGLRDFKLRLAQATAVGHRYLGPQQVERTPIKAVTSVIGAAHDALERVSGQIDEQALTRAAEWLGGARRIAIFGGGGGSSMVAEEGENRLFRLGLSVHACIDTQLQQMIAATLSPDDVLLTISTSGRYPESLRMVEIARTYGAKTVAITRPGSALAQAVDVLLGVDVPETEEVLKPTASRYGLLAMMDILATELAGRCGEAAVENMRRIKYQLVTHRDTDDTQPLGD</sequence>
<evidence type="ECO:0000256" key="2">
    <source>
        <dbReference type="ARBA" id="ARBA00023125"/>
    </source>
</evidence>
<dbReference type="AlphaFoldDB" id="N6WVP3"/>
<evidence type="ECO:0000259" key="5">
    <source>
        <dbReference type="PROSITE" id="PS51464"/>
    </source>
</evidence>
<evidence type="ECO:0000259" key="4">
    <source>
        <dbReference type="PROSITE" id="PS51071"/>
    </source>
</evidence>
<evidence type="ECO:0000313" key="7">
    <source>
        <dbReference type="Proteomes" id="UP000013165"/>
    </source>
</evidence>
<dbReference type="eggNOG" id="COG1737">
    <property type="taxonomic scope" value="Bacteria"/>
</dbReference>
<dbReference type="GO" id="GO:0097367">
    <property type="term" value="F:carbohydrate derivative binding"/>
    <property type="evidence" value="ECO:0007669"/>
    <property type="project" value="InterPro"/>
</dbReference>
<feature type="domain" description="SIS" evidence="5">
    <location>
        <begin position="113"/>
        <end position="253"/>
    </location>
</feature>
<dbReference type="HOGENOM" id="CLU_055769_0_0_6"/>
<dbReference type="PROSITE" id="PS51464">
    <property type="entry name" value="SIS"/>
    <property type="match status" value="1"/>
</dbReference>
<feature type="domain" description="HTH rpiR-type" evidence="4">
    <location>
        <begin position="1"/>
        <end position="70"/>
    </location>
</feature>
<dbReference type="PANTHER" id="PTHR30514">
    <property type="entry name" value="GLUCOKINASE"/>
    <property type="match status" value="1"/>
</dbReference>
<dbReference type="PROSITE" id="PS51071">
    <property type="entry name" value="HTH_RPIR"/>
    <property type="match status" value="1"/>
</dbReference>
<evidence type="ECO:0000256" key="3">
    <source>
        <dbReference type="ARBA" id="ARBA00023163"/>
    </source>
</evidence>
<keyword evidence="3" id="KW-0804">Transcription</keyword>
<dbReference type="Proteomes" id="UP000013165">
    <property type="component" value="Unassembled WGS sequence"/>
</dbReference>
<dbReference type="EMBL" id="APLQ01000014">
    <property type="protein sequence ID" value="ENO12918.2"/>
    <property type="molecule type" value="Genomic_DNA"/>
</dbReference>
<organism evidence="6 7">
    <name type="scientific">Marinobacter nanhaiticus D15-8W</name>
    <dbReference type="NCBI Taxonomy" id="626887"/>
    <lineage>
        <taxon>Bacteria</taxon>
        <taxon>Pseudomonadati</taxon>
        <taxon>Pseudomonadota</taxon>
        <taxon>Gammaproteobacteria</taxon>
        <taxon>Pseudomonadales</taxon>
        <taxon>Marinobacteraceae</taxon>
        <taxon>Marinobacter</taxon>
    </lineage>
</organism>
<dbReference type="Gene3D" id="3.40.50.10490">
    <property type="entry name" value="Glucose-6-phosphate isomerase like protein, domain 1"/>
    <property type="match status" value="1"/>
</dbReference>
<dbReference type="CDD" id="cd05013">
    <property type="entry name" value="SIS_RpiR"/>
    <property type="match status" value="1"/>
</dbReference>
<evidence type="ECO:0000313" key="6">
    <source>
        <dbReference type="EMBL" id="ENO12918.2"/>
    </source>
</evidence>
<dbReference type="GO" id="GO:0003677">
    <property type="term" value="F:DNA binding"/>
    <property type="evidence" value="ECO:0007669"/>
    <property type="project" value="UniProtKB-KW"/>
</dbReference>
<dbReference type="GO" id="GO:1901135">
    <property type="term" value="P:carbohydrate derivative metabolic process"/>
    <property type="evidence" value="ECO:0007669"/>
    <property type="project" value="InterPro"/>
</dbReference>
<dbReference type="PATRIC" id="fig|626887.3.peg.3199"/>
<dbReference type="GO" id="GO:0003700">
    <property type="term" value="F:DNA-binding transcription factor activity"/>
    <property type="evidence" value="ECO:0007669"/>
    <property type="project" value="InterPro"/>
</dbReference>
<accession>N6WVP3</accession>
<dbReference type="InterPro" id="IPR001347">
    <property type="entry name" value="SIS_dom"/>
</dbReference>
<dbReference type="Pfam" id="PF01380">
    <property type="entry name" value="SIS"/>
    <property type="match status" value="1"/>
</dbReference>
<dbReference type="InterPro" id="IPR047640">
    <property type="entry name" value="RpiR-like"/>
</dbReference>